<accession>A0A7D5PCV7</accession>
<dbReference type="PANTHER" id="PTHR12684:SF2">
    <property type="entry name" value="TRNA 2'-PHOSPHOTRANSFERASE 1"/>
    <property type="match status" value="1"/>
</dbReference>
<dbReference type="GO" id="GO:0003950">
    <property type="term" value="F:NAD+ poly-ADP-ribosyltransferase activity"/>
    <property type="evidence" value="ECO:0007669"/>
    <property type="project" value="InterPro"/>
</dbReference>
<dbReference type="InterPro" id="IPR002745">
    <property type="entry name" value="Ptrans_KptA/Tpt1"/>
</dbReference>
<organism evidence="6 7">
    <name type="scientific">Halosimplex pelagicum</name>
    <dbReference type="NCBI Taxonomy" id="869886"/>
    <lineage>
        <taxon>Archaea</taxon>
        <taxon>Methanobacteriati</taxon>
        <taxon>Methanobacteriota</taxon>
        <taxon>Stenosarchaea group</taxon>
        <taxon>Halobacteria</taxon>
        <taxon>Halobacteriales</taxon>
        <taxon>Haloarculaceae</taxon>
        <taxon>Halosimplex</taxon>
    </lineage>
</organism>
<dbReference type="Proteomes" id="UP000509346">
    <property type="component" value="Chromosome"/>
</dbReference>
<dbReference type="OrthoDB" id="24376at2157"/>
<dbReference type="AlphaFoldDB" id="A0A7D5PCV7"/>
<keyword evidence="2 5" id="KW-0808">Transferase</keyword>
<dbReference type="KEGG" id="hpel:HZS54_01175"/>
<dbReference type="GeneID" id="56081158"/>
<dbReference type="GO" id="GO:0006388">
    <property type="term" value="P:tRNA splicing, via endonucleolytic cleavage and ligation"/>
    <property type="evidence" value="ECO:0007669"/>
    <property type="project" value="UniProtKB-UniRule"/>
</dbReference>
<comment type="similarity">
    <text evidence="1 5">Belongs to the KptA/TPT1 family.</text>
</comment>
<protein>
    <recommendedName>
        <fullName evidence="5">Probable RNA 2'-phosphotransferase</fullName>
        <ecNumber evidence="5">2.7.1.-</ecNumber>
    </recommendedName>
</protein>
<evidence type="ECO:0000256" key="2">
    <source>
        <dbReference type="ARBA" id="ARBA00022679"/>
    </source>
</evidence>
<dbReference type="Pfam" id="PF01885">
    <property type="entry name" value="PTS_2-RNA"/>
    <property type="match status" value="1"/>
</dbReference>
<evidence type="ECO:0000313" key="6">
    <source>
        <dbReference type="EMBL" id="QLH80320.1"/>
    </source>
</evidence>
<gene>
    <name evidence="5" type="primary">kptA</name>
    <name evidence="6" type="ORF">HZS54_01175</name>
</gene>
<dbReference type="GO" id="GO:0000215">
    <property type="term" value="F:tRNA 2'-phosphotransferase activity"/>
    <property type="evidence" value="ECO:0007669"/>
    <property type="project" value="TreeGrafter"/>
</dbReference>
<evidence type="ECO:0000256" key="1">
    <source>
        <dbReference type="ARBA" id="ARBA00009836"/>
    </source>
</evidence>
<dbReference type="EMBL" id="CP058909">
    <property type="protein sequence ID" value="QLH80320.1"/>
    <property type="molecule type" value="Genomic_DNA"/>
</dbReference>
<keyword evidence="3 5" id="KW-0520">NAD</keyword>
<dbReference type="PANTHER" id="PTHR12684">
    <property type="entry name" value="PUTATIVE PHOSPHOTRANSFERASE"/>
    <property type="match status" value="1"/>
</dbReference>
<dbReference type="HAMAP" id="MF_00299">
    <property type="entry name" value="KptA"/>
    <property type="match status" value="1"/>
</dbReference>
<dbReference type="InterPro" id="IPR042080">
    <property type="entry name" value="RNA_2'-PTrans_N"/>
</dbReference>
<evidence type="ECO:0000256" key="5">
    <source>
        <dbReference type="HAMAP-Rule" id="MF_00299"/>
    </source>
</evidence>
<evidence type="ECO:0000256" key="4">
    <source>
        <dbReference type="ARBA" id="ARBA00025212"/>
    </source>
</evidence>
<comment type="function">
    <text evidence="4 5">Removes the 2'-phosphate from RNA via an intermediate in which the phosphate is ADP-ribosylated by NAD followed by a presumed transesterification to release the RNA and generate ADP-ribose 1''-2''-cyclic phosphate (APPR&gt;P). May function as an ADP-ribosylase.</text>
</comment>
<dbReference type="EC" id="2.7.1.-" evidence="5"/>
<evidence type="ECO:0000256" key="3">
    <source>
        <dbReference type="ARBA" id="ARBA00023027"/>
    </source>
</evidence>
<sequence>MTDVLACDDHGYFEGDACPVCDGAGRAVLDGERRRRLSKFLSGALRHFPDDAGLALDDAGWTAVGDLVAAAERQYDWADREAVAAVVATDPNGRFERTGGSRAGGSPRVEEADDRVRAAYGHSVDVDLESGDGPVPDTLYHGTAPGNADAIREEGLRPMSRQLVHLSGTIAEARRVGARHAAEPVVFEVDAARMTAESREITRRGRATYTTERVPPEYLSVLDAE</sequence>
<dbReference type="InterPro" id="IPR022928">
    <property type="entry name" value="RNA_2'-PTrans_KptA"/>
</dbReference>
<reference evidence="6 7" key="1">
    <citation type="submission" date="2020-07" db="EMBL/GenBank/DDBJ databases">
        <title>Halosimplex litoreum sp. nov. and Halosimplex rubrum sp. nov., isolated from different salt environments.</title>
        <authorList>
            <person name="Cui H."/>
        </authorList>
    </citation>
    <scope>NUCLEOTIDE SEQUENCE [LARGE SCALE GENOMIC DNA]</scope>
    <source>
        <strain evidence="6 7">R2</strain>
    </source>
</reference>
<keyword evidence="7" id="KW-1185">Reference proteome</keyword>
<dbReference type="Gene3D" id="3.20.170.30">
    <property type="match status" value="1"/>
</dbReference>
<dbReference type="Gene3D" id="1.10.10.970">
    <property type="entry name" value="RNA 2'-phosphotransferase, Tpt1/KptA family, N-terminal domain"/>
    <property type="match status" value="1"/>
</dbReference>
<dbReference type="RefSeq" id="WP_179920151.1">
    <property type="nucleotide sequence ID" value="NZ_CP058909.1"/>
</dbReference>
<name>A0A7D5PCV7_9EURY</name>
<proteinExistence type="inferred from homology"/>
<evidence type="ECO:0000313" key="7">
    <source>
        <dbReference type="Proteomes" id="UP000509346"/>
    </source>
</evidence>
<dbReference type="SUPFAM" id="SSF56399">
    <property type="entry name" value="ADP-ribosylation"/>
    <property type="match status" value="1"/>
</dbReference>
<dbReference type="InterPro" id="IPR042081">
    <property type="entry name" value="RNA_2'-PTrans_C"/>
</dbReference>